<protein>
    <submittedName>
        <fullName evidence="2">Uncharacterized protein LOC105037835</fullName>
    </submittedName>
</protein>
<dbReference type="InterPro" id="IPR005064">
    <property type="entry name" value="BUG"/>
</dbReference>
<dbReference type="Gene3D" id="3.40.190.150">
    <property type="entry name" value="Bordetella uptake gene, domain 1"/>
    <property type="match status" value="1"/>
</dbReference>
<evidence type="ECO:0000313" key="2">
    <source>
        <dbReference type="RefSeq" id="XP_010911753.1"/>
    </source>
</evidence>
<proteinExistence type="predicted"/>
<dbReference type="OrthoDB" id="5592375at2759"/>
<sequence>MAHTGTTAINPHLYPRHPYDPRTDLTPITPIVSYTNVLVINPKVPANTLAEFIAWTKRSGVSANYASGGNGATNHLSGELLKALTGAKLEHIPYKGSAPALVDVMGGSVSAMFDIPITSLPQIRAGHVRPLAVTSVKRSSYLPDVPTMRESGVPGFDEAGSDLWFGLVAPAKLPQPVVDRLYQAALKAMQTPELQQAIRGMAYEAWTLPPTEFKSFMNIEYDKWGKVVKLSGAKVD</sequence>
<dbReference type="Gene3D" id="3.40.190.10">
    <property type="entry name" value="Periplasmic binding protein-like II"/>
    <property type="match status" value="1"/>
</dbReference>
<dbReference type="PANTHER" id="PTHR42928">
    <property type="entry name" value="TRICARBOXYLATE-BINDING PROTEIN"/>
    <property type="match status" value="1"/>
</dbReference>
<reference evidence="2" key="1">
    <citation type="submission" date="2025-08" db="UniProtKB">
        <authorList>
            <consortium name="RefSeq"/>
        </authorList>
    </citation>
    <scope>IDENTIFICATION</scope>
</reference>
<name>A0A6I9QMH4_ELAGV</name>
<dbReference type="AlphaFoldDB" id="A0A6I9QMH4"/>
<dbReference type="Proteomes" id="UP000504607">
    <property type="component" value="Unplaced"/>
</dbReference>
<evidence type="ECO:0000313" key="1">
    <source>
        <dbReference type="Proteomes" id="UP000504607"/>
    </source>
</evidence>
<keyword evidence="1" id="KW-1185">Reference proteome</keyword>
<dbReference type="RefSeq" id="XP_010911753.1">
    <property type="nucleotide sequence ID" value="XM_010913451.1"/>
</dbReference>
<dbReference type="InterPro" id="IPR042100">
    <property type="entry name" value="Bug_dom1"/>
</dbReference>
<dbReference type="PANTHER" id="PTHR42928:SF5">
    <property type="entry name" value="BLR1237 PROTEIN"/>
    <property type="match status" value="1"/>
</dbReference>
<accession>A0A6I9QMH4</accession>
<dbReference type="InParanoid" id="A0A6I9QMH4"/>
<dbReference type="Pfam" id="PF03401">
    <property type="entry name" value="TctC"/>
    <property type="match status" value="1"/>
</dbReference>
<gene>
    <name evidence="2" type="primary">LOC105037835</name>
</gene>
<dbReference type="SUPFAM" id="SSF53850">
    <property type="entry name" value="Periplasmic binding protein-like II"/>
    <property type="match status" value="1"/>
</dbReference>
<organism evidence="1 2">
    <name type="scientific">Elaeis guineensis var. tenera</name>
    <name type="common">Oil palm</name>
    <dbReference type="NCBI Taxonomy" id="51953"/>
    <lineage>
        <taxon>Eukaryota</taxon>
        <taxon>Viridiplantae</taxon>
        <taxon>Streptophyta</taxon>
        <taxon>Embryophyta</taxon>
        <taxon>Tracheophyta</taxon>
        <taxon>Spermatophyta</taxon>
        <taxon>Magnoliopsida</taxon>
        <taxon>Liliopsida</taxon>
        <taxon>Arecaceae</taxon>
        <taxon>Arecoideae</taxon>
        <taxon>Cocoseae</taxon>
        <taxon>Elaeidinae</taxon>
        <taxon>Elaeis</taxon>
    </lineage>
</organism>